<accession>A0A645IIJ1</accession>
<protein>
    <recommendedName>
        <fullName evidence="2">RCK C-terminal domain-containing protein</fullName>
    </recommendedName>
</protein>
<gene>
    <name evidence="1" type="ORF">SDC9_198284</name>
</gene>
<organism evidence="1">
    <name type="scientific">bioreactor metagenome</name>
    <dbReference type="NCBI Taxonomy" id="1076179"/>
    <lineage>
        <taxon>unclassified sequences</taxon>
        <taxon>metagenomes</taxon>
        <taxon>ecological metagenomes</taxon>
    </lineage>
</organism>
<sequence>MADDKLEAGDVIVAIGCADELNKLENQIGNSK</sequence>
<comment type="caution">
    <text evidence="1">The sequence shown here is derived from an EMBL/GenBank/DDBJ whole genome shotgun (WGS) entry which is preliminary data.</text>
</comment>
<dbReference type="AlphaFoldDB" id="A0A645IIJ1"/>
<name>A0A645IIJ1_9ZZZZ</name>
<proteinExistence type="predicted"/>
<reference evidence="1" key="1">
    <citation type="submission" date="2019-08" db="EMBL/GenBank/DDBJ databases">
        <authorList>
            <person name="Kucharzyk K."/>
            <person name="Murdoch R.W."/>
            <person name="Higgins S."/>
            <person name="Loffler F."/>
        </authorList>
    </citation>
    <scope>NUCLEOTIDE SEQUENCE</scope>
</reference>
<evidence type="ECO:0008006" key="2">
    <source>
        <dbReference type="Google" id="ProtNLM"/>
    </source>
</evidence>
<dbReference type="EMBL" id="VSSQ01115025">
    <property type="protein sequence ID" value="MPN50652.1"/>
    <property type="molecule type" value="Genomic_DNA"/>
</dbReference>
<evidence type="ECO:0000313" key="1">
    <source>
        <dbReference type="EMBL" id="MPN50652.1"/>
    </source>
</evidence>